<gene>
    <name evidence="2" type="ORF">PMAYCL1PPCAC_16950</name>
</gene>
<keyword evidence="3" id="KW-1185">Reference proteome</keyword>
<keyword evidence="1" id="KW-1133">Transmembrane helix</keyword>
<dbReference type="AlphaFoldDB" id="A0AAN5HZX5"/>
<comment type="caution">
    <text evidence="2">The sequence shown here is derived from an EMBL/GenBank/DDBJ whole genome shotgun (WGS) entry which is preliminary data.</text>
</comment>
<evidence type="ECO:0008006" key="4">
    <source>
        <dbReference type="Google" id="ProtNLM"/>
    </source>
</evidence>
<dbReference type="PANTHER" id="PTHR22718:SF11">
    <property type="entry name" value="7TM GPCR SERPENTINE RECEPTOR CLASS X (SRX) DOMAIN-CONTAINING PROTEIN"/>
    <property type="match status" value="1"/>
</dbReference>
<organism evidence="2 3">
    <name type="scientific">Pristionchus mayeri</name>
    <dbReference type="NCBI Taxonomy" id="1317129"/>
    <lineage>
        <taxon>Eukaryota</taxon>
        <taxon>Metazoa</taxon>
        <taxon>Ecdysozoa</taxon>
        <taxon>Nematoda</taxon>
        <taxon>Chromadorea</taxon>
        <taxon>Rhabditida</taxon>
        <taxon>Rhabditina</taxon>
        <taxon>Diplogasteromorpha</taxon>
        <taxon>Diplogasteroidea</taxon>
        <taxon>Neodiplogasteridae</taxon>
        <taxon>Pristionchus</taxon>
    </lineage>
</organism>
<dbReference type="EMBL" id="BTRK01000004">
    <property type="protein sequence ID" value="GMR46755.1"/>
    <property type="molecule type" value="Genomic_DNA"/>
</dbReference>
<reference evidence="3" key="1">
    <citation type="submission" date="2022-10" db="EMBL/GenBank/DDBJ databases">
        <title>Genome assembly of Pristionchus species.</title>
        <authorList>
            <person name="Yoshida K."/>
            <person name="Sommer R.J."/>
        </authorList>
    </citation>
    <scope>NUCLEOTIDE SEQUENCE [LARGE SCALE GENOMIC DNA]</scope>
    <source>
        <strain evidence="3">RS5460</strain>
    </source>
</reference>
<dbReference type="PANTHER" id="PTHR22718">
    <property type="entry name" value="SERPENTINE RECEPTOR, CLASS X"/>
    <property type="match status" value="1"/>
</dbReference>
<evidence type="ECO:0000313" key="2">
    <source>
        <dbReference type="EMBL" id="GMR46755.1"/>
    </source>
</evidence>
<evidence type="ECO:0000256" key="1">
    <source>
        <dbReference type="SAM" id="Phobius"/>
    </source>
</evidence>
<protein>
    <recommendedName>
        <fullName evidence="4">G protein-coupled receptor</fullName>
    </recommendedName>
</protein>
<sequence length="169" mass="19464">LLLYILDSAQSYCFFNNSLSHVSLAVNRLFATVLFRFNFFTNSRTVSISIVQHFIALTFAIVFQYFMSCCRQEFEYSIFNFRTALIDGVPDDTYFIKLSIKATCSLLPFIIYCSSLTLTRRRKQELKYSLPNISLITEQIRFAAQFALIAVLYTLSWLLFTVAPSSTVS</sequence>
<keyword evidence="1" id="KW-0812">Transmembrane</keyword>
<name>A0AAN5HZX5_9BILA</name>
<feature type="transmembrane region" description="Helical" evidence="1">
    <location>
        <begin position="20"/>
        <end position="39"/>
    </location>
</feature>
<keyword evidence="1" id="KW-0472">Membrane</keyword>
<proteinExistence type="predicted"/>
<dbReference type="Proteomes" id="UP001328107">
    <property type="component" value="Unassembled WGS sequence"/>
</dbReference>
<feature type="transmembrane region" description="Helical" evidence="1">
    <location>
        <begin position="46"/>
        <end position="67"/>
    </location>
</feature>
<evidence type="ECO:0000313" key="3">
    <source>
        <dbReference type="Proteomes" id="UP001328107"/>
    </source>
</evidence>
<feature type="transmembrane region" description="Helical" evidence="1">
    <location>
        <begin position="98"/>
        <end position="119"/>
    </location>
</feature>
<feature type="non-terminal residue" evidence="2">
    <location>
        <position position="169"/>
    </location>
</feature>
<feature type="transmembrane region" description="Helical" evidence="1">
    <location>
        <begin position="140"/>
        <end position="160"/>
    </location>
</feature>
<feature type="non-terminal residue" evidence="2">
    <location>
        <position position="1"/>
    </location>
</feature>
<accession>A0AAN5HZX5</accession>